<dbReference type="EMBL" id="AP014924">
    <property type="protein sequence ID" value="BAS27099.1"/>
    <property type="molecule type" value="Genomic_DNA"/>
</dbReference>
<reference evidence="2" key="1">
    <citation type="submission" date="2015-07" db="EMBL/GenBank/DDBJ databases">
        <title>Complete genome sequence and phylogenetic analysis of Limnochorda pilosa.</title>
        <authorList>
            <person name="Watanabe M."/>
            <person name="Kojima H."/>
            <person name="Fukui M."/>
        </authorList>
    </citation>
    <scope>NUCLEOTIDE SEQUENCE [LARGE SCALE GENOMIC DNA]</scope>
    <source>
        <strain evidence="2">HC45</strain>
    </source>
</reference>
<proteinExistence type="predicted"/>
<protein>
    <submittedName>
        <fullName evidence="1">Uncharacterized protein</fullName>
    </submittedName>
</protein>
<reference evidence="2" key="2">
    <citation type="journal article" date="2016" name="Int. J. Syst. Evol. Microbiol.">
        <title>Complete genome sequence and cell structure of Limnochorda pilosa, a Gram-negative spore-former within the phylum Firmicutes.</title>
        <authorList>
            <person name="Watanabe M."/>
            <person name="Kojima H."/>
            <person name="Fukui M."/>
        </authorList>
    </citation>
    <scope>NUCLEOTIDE SEQUENCE [LARGE SCALE GENOMIC DNA]</scope>
    <source>
        <strain evidence="2">HC45</strain>
    </source>
</reference>
<evidence type="ECO:0000313" key="2">
    <source>
        <dbReference type="Proteomes" id="UP000065807"/>
    </source>
</evidence>
<sequence length="132" mass="14000">MIILQIRILMQADLPDGAAVGVPVGRLQPGQVPYPARLRNRALKPSHMCDETMGTGVSGLGIGLMELKPWVLDGIGVTRSVPLGNGTAAESTPSWAVSPLDTFAVMDPSWREYTVAGMTVSDVCSSRPQHSS</sequence>
<name>A0A0K2SJS5_LIMPI</name>
<dbReference type="Proteomes" id="UP000065807">
    <property type="component" value="Chromosome"/>
</dbReference>
<dbReference type="STRING" id="1555112.LIP_1242"/>
<organism evidence="1 2">
    <name type="scientific">Limnochorda pilosa</name>
    <dbReference type="NCBI Taxonomy" id="1555112"/>
    <lineage>
        <taxon>Bacteria</taxon>
        <taxon>Bacillati</taxon>
        <taxon>Bacillota</taxon>
        <taxon>Limnochordia</taxon>
        <taxon>Limnochordales</taxon>
        <taxon>Limnochordaceae</taxon>
        <taxon>Limnochorda</taxon>
    </lineage>
</organism>
<dbReference type="KEGG" id="lpil:LIP_1242"/>
<dbReference type="AlphaFoldDB" id="A0A0K2SJS5"/>
<gene>
    <name evidence="1" type="ORF">LIP_1242</name>
</gene>
<keyword evidence="2" id="KW-1185">Reference proteome</keyword>
<accession>A0A0K2SJS5</accession>
<evidence type="ECO:0000313" key="1">
    <source>
        <dbReference type="EMBL" id="BAS27099.1"/>
    </source>
</evidence>